<dbReference type="RefSeq" id="XP_018006735.1">
    <property type="nucleotide sequence ID" value="XM_018151246.1"/>
</dbReference>
<accession>A0A8B7MZL0</accession>
<evidence type="ECO:0000313" key="5">
    <source>
        <dbReference type="RefSeq" id="XP_018006735.1"/>
    </source>
</evidence>
<evidence type="ECO:0000259" key="3">
    <source>
        <dbReference type="PROSITE" id="PS50853"/>
    </source>
</evidence>
<evidence type="ECO:0000256" key="1">
    <source>
        <dbReference type="SAM" id="MobiDB-lite"/>
    </source>
</evidence>
<evidence type="ECO:0000313" key="4">
    <source>
        <dbReference type="Proteomes" id="UP000694843"/>
    </source>
</evidence>
<dbReference type="InterPro" id="IPR036116">
    <property type="entry name" value="FN3_sf"/>
</dbReference>
<organism evidence="4 5">
    <name type="scientific">Hyalella azteca</name>
    <name type="common">Amphipod</name>
    <dbReference type="NCBI Taxonomy" id="294128"/>
    <lineage>
        <taxon>Eukaryota</taxon>
        <taxon>Metazoa</taxon>
        <taxon>Ecdysozoa</taxon>
        <taxon>Arthropoda</taxon>
        <taxon>Crustacea</taxon>
        <taxon>Multicrustacea</taxon>
        <taxon>Malacostraca</taxon>
        <taxon>Eumalacostraca</taxon>
        <taxon>Peracarida</taxon>
        <taxon>Amphipoda</taxon>
        <taxon>Senticaudata</taxon>
        <taxon>Talitrida</taxon>
        <taxon>Talitroidea</taxon>
        <taxon>Hyalellidae</taxon>
        <taxon>Hyalella</taxon>
    </lineage>
</organism>
<feature type="domain" description="Fibronectin type-III" evidence="3">
    <location>
        <begin position="1"/>
        <end position="49"/>
    </location>
</feature>
<feature type="transmembrane region" description="Helical" evidence="2">
    <location>
        <begin position="84"/>
        <end position="106"/>
    </location>
</feature>
<dbReference type="GeneID" id="108664621"/>
<proteinExistence type="predicted"/>
<dbReference type="InterPro" id="IPR003961">
    <property type="entry name" value="FN3_dom"/>
</dbReference>
<dbReference type="Proteomes" id="UP000694843">
    <property type="component" value="Unplaced"/>
</dbReference>
<gene>
    <name evidence="5" type="primary">LOC108664621</name>
</gene>
<dbReference type="CDD" id="cd00063">
    <property type="entry name" value="FN3"/>
    <property type="match status" value="1"/>
</dbReference>
<feature type="region of interest" description="Disordered" evidence="1">
    <location>
        <begin position="170"/>
        <end position="203"/>
    </location>
</feature>
<keyword evidence="2" id="KW-0472">Membrane</keyword>
<dbReference type="SUPFAM" id="SSF49265">
    <property type="entry name" value="Fibronectin type III"/>
    <property type="match status" value="1"/>
</dbReference>
<dbReference type="Gene3D" id="2.60.40.10">
    <property type="entry name" value="Immunoglobulins"/>
    <property type="match status" value="1"/>
</dbReference>
<dbReference type="KEGG" id="hazt:108664621"/>
<protein>
    <submittedName>
        <fullName evidence="5">Uncharacterized protein LOC108664621</fullName>
    </submittedName>
</protein>
<dbReference type="AlphaFoldDB" id="A0A8B7MZL0"/>
<sequence length="280" mass="30130">MITVSSDVAAARTFGVGGLQPGERYEIRVTAYNSAGATPALYTVTTAALYSAGSVLGQADEGRRWVGGVDGRRRTWGGLGDHRILVPFVVSTVALCLIAATLVIYFNKRRSVAEAGDATQKSSRRNSTKDVLTTPMAAVKTPRSPFPHNDHEAPGDDIYHYASASYQFGRLSPPPVADDPTAATASHPDRRFLPPRPLQQAEGDPYCKDLQVHAHGEQFFRQHESGEGFAGVVYQPPSLHGVSDASLYRSGSYEELSGNVILTADYGQTADRTTVAYNTI</sequence>
<reference evidence="5" key="1">
    <citation type="submission" date="2025-08" db="UniProtKB">
        <authorList>
            <consortium name="RefSeq"/>
        </authorList>
    </citation>
    <scope>IDENTIFICATION</scope>
    <source>
        <tissue evidence="5">Whole organism</tissue>
    </source>
</reference>
<keyword evidence="4" id="KW-1185">Reference proteome</keyword>
<keyword evidence="2" id="KW-1133">Transmembrane helix</keyword>
<keyword evidence="2" id="KW-0812">Transmembrane</keyword>
<evidence type="ECO:0000256" key="2">
    <source>
        <dbReference type="SAM" id="Phobius"/>
    </source>
</evidence>
<name>A0A8B7MZL0_HYAAZ</name>
<feature type="region of interest" description="Disordered" evidence="1">
    <location>
        <begin position="115"/>
        <end position="154"/>
    </location>
</feature>
<dbReference type="InterPro" id="IPR013783">
    <property type="entry name" value="Ig-like_fold"/>
</dbReference>
<dbReference type="PROSITE" id="PS50853">
    <property type="entry name" value="FN3"/>
    <property type="match status" value="1"/>
</dbReference>